<dbReference type="EMBL" id="HBIB01020136">
    <property type="protein sequence ID" value="CAE0250832.1"/>
    <property type="molecule type" value="Transcribed_RNA"/>
</dbReference>
<protein>
    <submittedName>
        <fullName evidence="1">Uncharacterized protein</fullName>
    </submittedName>
</protein>
<organism evidence="1">
    <name type="scientific">Palpitomonas bilix</name>
    <dbReference type="NCBI Taxonomy" id="652834"/>
    <lineage>
        <taxon>Eukaryota</taxon>
        <taxon>Eukaryota incertae sedis</taxon>
    </lineage>
</organism>
<gene>
    <name evidence="1" type="ORF">PBIL07802_LOCUS13037</name>
</gene>
<proteinExistence type="predicted"/>
<dbReference type="AlphaFoldDB" id="A0A7S3D9P1"/>
<accession>A0A7S3D9P1</accession>
<sequence length="108" mass="12025">MGAVLSQGVRLPFFGYNTKFMQAVTRCVTEDRALYRAANLLKILGKDVIVIGNDIPHEYLAKYQAPVVTVEAAIPIIQSLRLPERSREGYSAAISSFVRDLKRSAVNR</sequence>
<reference evidence="1" key="1">
    <citation type="submission" date="2021-01" db="EMBL/GenBank/DDBJ databases">
        <authorList>
            <person name="Corre E."/>
            <person name="Pelletier E."/>
            <person name="Niang G."/>
            <person name="Scheremetjew M."/>
            <person name="Finn R."/>
            <person name="Kale V."/>
            <person name="Holt S."/>
            <person name="Cochrane G."/>
            <person name="Meng A."/>
            <person name="Brown T."/>
            <person name="Cohen L."/>
        </authorList>
    </citation>
    <scope>NUCLEOTIDE SEQUENCE</scope>
    <source>
        <strain evidence="1">NIES-2562</strain>
    </source>
</reference>
<evidence type="ECO:0000313" key="1">
    <source>
        <dbReference type="EMBL" id="CAE0250832.1"/>
    </source>
</evidence>
<name>A0A7S3D9P1_9EUKA</name>